<dbReference type="InterPro" id="IPR003599">
    <property type="entry name" value="Ig_sub"/>
</dbReference>
<reference evidence="6" key="3">
    <citation type="submission" date="2025-09" db="UniProtKB">
        <authorList>
            <consortium name="Ensembl"/>
        </authorList>
    </citation>
    <scope>IDENTIFICATION</scope>
</reference>
<keyword evidence="1 4" id="KW-0732">Signal</keyword>
<dbReference type="SUPFAM" id="SSF48726">
    <property type="entry name" value="Immunoglobulin"/>
    <property type="match status" value="1"/>
</dbReference>
<reference evidence="6 7" key="1">
    <citation type="submission" date="2021-04" db="EMBL/GenBank/DDBJ databases">
        <authorList>
            <consortium name="Wellcome Sanger Institute Data Sharing"/>
        </authorList>
    </citation>
    <scope>NUCLEOTIDE SEQUENCE [LARGE SCALE GENOMIC DNA]</scope>
</reference>
<dbReference type="GeneTree" id="ENSGT00940000163711"/>
<keyword evidence="3" id="KW-0472">Membrane</keyword>
<proteinExistence type="predicted"/>
<name>A0AAQ6ILR7_ANATE</name>
<sequence length="284" mass="32176">MMEVVVFCIRLLLLGVVLWVMAHAAQKNVVFPRIVPDKLQFFEYDVVSVYCDGTHDTEWRVMRKILDINATNYSHWDTSAPSCTIKPAFIRHSGKYWCGNKEGERSDTVNITITGGSVILESPVGPVIEGSSVTLRCRKRKNALSRIADFYKDSMHIKTGYGGEMTITNFSVSDEGLYKCNIYGAGESAESWLTVKLDKVFSALHEENHPAHQWIVRSLLVALFLLVMGLFLCWTTKALICLLSDKSTTGFQACEEHLHRYRLTCDRIFGGCSSYFRRVRLQSP</sequence>
<keyword evidence="2" id="KW-1015">Disulfide bond</keyword>
<feature type="chain" id="PRO_5044017613" description="Immunoglobulin domain-containing protein" evidence="4">
    <location>
        <begin position="25"/>
        <end position="284"/>
    </location>
</feature>
<dbReference type="SMART" id="SM00409">
    <property type="entry name" value="IG"/>
    <property type="match status" value="2"/>
</dbReference>
<dbReference type="PANTHER" id="PTHR11481">
    <property type="entry name" value="IMMUNOGLOBULIN FC RECEPTOR"/>
    <property type="match status" value="1"/>
</dbReference>
<evidence type="ECO:0000256" key="4">
    <source>
        <dbReference type="SAM" id="SignalP"/>
    </source>
</evidence>
<feature type="domain" description="Immunoglobulin" evidence="5">
    <location>
        <begin position="122"/>
        <end position="196"/>
    </location>
</feature>
<dbReference type="GO" id="GO:0004888">
    <property type="term" value="F:transmembrane signaling receptor activity"/>
    <property type="evidence" value="ECO:0007669"/>
    <property type="project" value="TreeGrafter"/>
</dbReference>
<evidence type="ECO:0000313" key="7">
    <source>
        <dbReference type="Proteomes" id="UP000265040"/>
    </source>
</evidence>
<dbReference type="GO" id="GO:0007166">
    <property type="term" value="P:cell surface receptor signaling pathway"/>
    <property type="evidence" value="ECO:0007669"/>
    <property type="project" value="TreeGrafter"/>
</dbReference>
<dbReference type="Ensembl" id="ENSATET00000078767.1">
    <property type="protein sequence ID" value="ENSATEP00000074687.1"/>
    <property type="gene ID" value="ENSATEG00000033593.1"/>
</dbReference>
<keyword evidence="7" id="KW-1185">Reference proteome</keyword>
<protein>
    <recommendedName>
        <fullName evidence="5">Immunoglobulin domain-containing protein</fullName>
    </recommendedName>
</protein>
<dbReference type="AlphaFoldDB" id="A0AAQ6ILR7"/>
<evidence type="ECO:0000256" key="1">
    <source>
        <dbReference type="ARBA" id="ARBA00022729"/>
    </source>
</evidence>
<feature type="transmembrane region" description="Helical" evidence="3">
    <location>
        <begin position="214"/>
        <end position="234"/>
    </location>
</feature>
<dbReference type="RefSeq" id="XP_026225352.1">
    <property type="nucleotide sequence ID" value="XM_026369567.1"/>
</dbReference>
<dbReference type="GO" id="GO:0006955">
    <property type="term" value="P:immune response"/>
    <property type="evidence" value="ECO:0007669"/>
    <property type="project" value="TreeGrafter"/>
</dbReference>
<dbReference type="InterPro" id="IPR050488">
    <property type="entry name" value="Ig_Fc_receptor"/>
</dbReference>
<reference evidence="6" key="2">
    <citation type="submission" date="2025-08" db="UniProtKB">
        <authorList>
            <consortium name="Ensembl"/>
        </authorList>
    </citation>
    <scope>IDENTIFICATION</scope>
</reference>
<dbReference type="Proteomes" id="UP000265040">
    <property type="component" value="Chromosome 18"/>
</dbReference>
<keyword evidence="3" id="KW-0812">Transmembrane</keyword>
<dbReference type="GO" id="GO:0009897">
    <property type="term" value="C:external side of plasma membrane"/>
    <property type="evidence" value="ECO:0007669"/>
    <property type="project" value="TreeGrafter"/>
</dbReference>
<feature type="domain" description="Immunoglobulin" evidence="5">
    <location>
        <begin position="36"/>
        <end position="114"/>
    </location>
</feature>
<evidence type="ECO:0000256" key="2">
    <source>
        <dbReference type="ARBA" id="ARBA00023157"/>
    </source>
</evidence>
<keyword evidence="3" id="KW-1133">Transmembrane helix</keyword>
<evidence type="ECO:0000313" key="6">
    <source>
        <dbReference type="Ensembl" id="ENSATEP00000074687.1"/>
    </source>
</evidence>
<evidence type="ECO:0000259" key="5">
    <source>
        <dbReference type="SMART" id="SM00409"/>
    </source>
</evidence>
<feature type="signal peptide" evidence="4">
    <location>
        <begin position="1"/>
        <end position="24"/>
    </location>
</feature>
<dbReference type="GeneID" id="113168507"/>
<accession>A0AAQ6ILR7</accession>
<dbReference type="InterPro" id="IPR036179">
    <property type="entry name" value="Ig-like_dom_sf"/>
</dbReference>
<organism evidence="6 7">
    <name type="scientific">Anabas testudineus</name>
    <name type="common">Climbing perch</name>
    <name type="synonym">Anthias testudineus</name>
    <dbReference type="NCBI Taxonomy" id="64144"/>
    <lineage>
        <taxon>Eukaryota</taxon>
        <taxon>Metazoa</taxon>
        <taxon>Chordata</taxon>
        <taxon>Craniata</taxon>
        <taxon>Vertebrata</taxon>
        <taxon>Euteleostomi</taxon>
        <taxon>Actinopterygii</taxon>
        <taxon>Neopterygii</taxon>
        <taxon>Teleostei</taxon>
        <taxon>Neoteleostei</taxon>
        <taxon>Acanthomorphata</taxon>
        <taxon>Anabantaria</taxon>
        <taxon>Anabantiformes</taxon>
        <taxon>Anabantoidei</taxon>
        <taxon>Anabantidae</taxon>
        <taxon>Anabas</taxon>
    </lineage>
</organism>
<evidence type="ECO:0000256" key="3">
    <source>
        <dbReference type="SAM" id="Phobius"/>
    </source>
</evidence>
<dbReference type="Gene3D" id="2.60.40.10">
    <property type="entry name" value="Immunoglobulins"/>
    <property type="match status" value="2"/>
</dbReference>
<dbReference type="InterPro" id="IPR013783">
    <property type="entry name" value="Ig-like_fold"/>
</dbReference>
<dbReference type="PANTHER" id="PTHR11481:SF64">
    <property type="entry name" value="FC RECEPTOR-LIKE PROTEIN 4"/>
    <property type="match status" value="1"/>
</dbReference>